<keyword evidence="9 12" id="KW-0030">Aminoacyl-tRNA synthetase</keyword>
<dbReference type="SMART" id="SM00874">
    <property type="entry name" value="B5"/>
    <property type="match status" value="1"/>
</dbReference>
<dbReference type="InterPro" id="IPR045060">
    <property type="entry name" value="Phe-tRNA-ligase_IIc_bsu"/>
</dbReference>
<dbReference type="Gene3D" id="3.30.56.10">
    <property type="match status" value="2"/>
</dbReference>
<dbReference type="GO" id="GO:0003723">
    <property type="term" value="F:RNA binding"/>
    <property type="evidence" value="ECO:0007669"/>
    <property type="project" value="InterPro"/>
</dbReference>
<name>A0A369KGM7_9BACT</name>
<evidence type="ECO:0000256" key="3">
    <source>
        <dbReference type="ARBA" id="ARBA00022598"/>
    </source>
</evidence>
<dbReference type="AlphaFoldDB" id="A0A369KGM7"/>
<dbReference type="GO" id="GO:0009328">
    <property type="term" value="C:phenylalanine-tRNA ligase complex"/>
    <property type="evidence" value="ECO:0007669"/>
    <property type="project" value="TreeGrafter"/>
</dbReference>
<keyword evidence="5" id="KW-0547">Nucleotide-binding</keyword>
<dbReference type="InterPro" id="IPR005121">
    <property type="entry name" value="Fdx_antiC-bd"/>
</dbReference>
<dbReference type="RefSeq" id="WP_220253858.1">
    <property type="nucleotide sequence ID" value="NZ_QQBG01000004.1"/>
</dbReference>
<evidence type="ECO:0000256" key="1">
    <source>
        <dbReference type="ARBA" id="ARBA00001946"/>
    </source>
</evidence>
<dbReference type="Pfam" id="PF03147">
    <property type="entry name" value="FDX-ACB"/>
    <property type="match status" value="1"/>
</dbReference>
<gene>
    <name evidence="12" type="ORF">HAT2_00035</name>
</gene>
<feature type="domain" description="FDX-ACB" evidence="10">
    <location>
        <begin position="690"/>
        <end position="774"/>
    </location>
</feature>
<dbReference type="EC" id="6.1.1.20" evidence="2"/>
<dbReference type="GO" id="GO:0000287">
    <property type="term" value="F:magnesium ion binding"/>
    <property type="evidence" value="ECO:0007669"/>
    <property type="project" value="InterPro"/>
</dbReference>
<dbReference type="SUPFAM" id="SSF46955">
    <property type="entry name" value="Putative DNA-binding domain"/>
    <property type="match status" value="1"/>
</dbReference>
<dbReference type="Pfam" id="PF03484">
    <property type="entry name" value="B5"/>
    <property type="match status" value="1"/>
</dbReference>
<protein>
    <recommendedName>
        <fullName evidence="2">phenylalanine--tRNA ligase</fullName>
        <ecNumber evidence="2">6.1.1.20</ecNumber>
    </recommendedName>
</protein>
<evidence type="ECO:0000256" key="6">
    <source>
        <dbReference type="ARBA" id="ARBA00022840"/>
    </source>
</evidence>
<keyword evidence="4" id="KW-0479">Metal-binding</keyword>
<dbReference type="GO" id="GO:0004826">
    <property type="term" value="F:phenylalanine-tRNA ligase activity"/>
    <property type="evidence" value="ECO:0007669"/>
    <property type="project" value="UniProtKB-EC"/>
</dbReference>
<dbReference type="InterPro" id="IPR036690">
    <property type="entry name" value="Fdx_antiC-bd_sf"/>
</dbReference>
<dbReference type="SMART" id="SM00873">
    <property type="entry name" value="B3_4"/>
    <property type="match status" value="1"/>
</dbReference>
<dbReference type="EMBL" id="QQBG01000004">
    <property type="protein sequence ID" value="RDB31855.1"/>
    <property type="molecule type" value="Genomic_DNA"/>
</dbReference>
<dbReference type="SUPFAM" id="SSF56037">
    <property type="entry name" value="PheT/TilS domain"/>
    <property type="match status" value="1"/>
</dbReference>
<evidence type="ECO:0000256" key="9">
    <source>
        <dbReference type="ARBA" id="ARBA00023146"/>
    </source>
</evidence>
<evidence type="ECO:0000256" key="5">
    <source>
        <dbReference type="ARBA" id="ARBA00022741"/>
    </source>
</evidence>
<comment type="cofactor">
    <cofactor evidence="1">
        <name>Mg(2+)</name>
        <dbReference type="ChEBI" id="CHEBI:18420"/>
    </cofactor>
</comment>
<dbReference type="InterPro" id="IPR009061">
    <property type="entry name" value="DNA-bd_dom_put_sf"/>
</dbReference>
<dbReference type="PANTHER" id="PTHR10947">
    <property type="entry name" value="PHENYLALANYL-TRNA SYNTHETASE BETA CHAIN AND LEUCINE-RICH REPEAT-CONTAINING PROTEIN 47"/>
    <property type="match status" value="1"/>
</dbReference>
<dbReference type="Gene3D" id="3.30.930.10">
    <property type="entry name" value="Bira Bifunctional Protein, Domain 2"/>
    <property type="match status" value="1"/>
</dbReference>
<keyword evidence="8" id="KW-0648">Protein biosynthesis</keyword>
<proteinExistence type="predicted"/>
<keyword evidence="3" id="KW-0436">Ligase</keyword>
<dbReference type="GO" id="GO:0005524">
    <property type="term" value="F:ATP binding"/>
    <property type="evidence" value="ECO:0007669"/>
    <property type="project" value="UniProtKB-KW"/>
</dbReference>
<reference evidence="12 13" key="1">
    <citation type="submission" date="2018-07" db="EMBL/GenBank/DDBJ databases">
        <title>Comparative genomics of the Candidatus Parilichlamydiaceae reveals evidence of convergent evolution and genome reduction in the phylum Chlamydiae.</title>
        <authorList>
            <person name="Taylor-Brown A."/>
            <person name="Polkinghorne A."/>
        </authorList>
    </citation>
    <scope>NUCLEOTIDE SEQUENCE [LARGE SCALE GENOMIC DNA]</scope>
    <source>
        <strain evidence="12 13">Hat2</strain>
    </source>
</reference>
<dbReference type="Gene3D" id="3.50.40.10">
    <property type="entry name" value="Phenylalanyl-trna Synthetase, Chain B, domain 3"/>
    <property type="match status" value="1"/>
</dbReference>
<dbReference type="InterPro" id="IPR005146">
    <property type="entry name" value="B3/B4_tRNA-bd"/>
</dbReference>
<evidence type="ECO:0000256" key="8">
    <source>
        <dbReference type="ARBA" id="ARBA00022917"/>
    </source>
</evidence>
<dbReference type="Pfam" id="PF17759">
    <property type="entry name" value="tRNA_synthFbeta"/>
    <property type="match status" value="1"/>
</dbReference>
<keyword evidence="6" id="KW-0067">ATP-binding</keyword>
<keyword evidence="13" id="KW-1185">Reference proteome</keyword>
<dbReference type="Proteomes" id="UP000253816">
    <property type="component" value="Unassembled WGS sequence"/>
</dbReference>
<evidence type="ECO:0000256" key="7">
    <source>
        <dbReference type="ARBA" id="ARBA00022842"/>
    </source>
</evidence>
<evidence type="ECO:0000313" key="13">
    <source>
        <dbReference type="Proteomes" id="UP000253816"/>
    </source>
</evidence>
<dbReference type="InterPro" id="IPR041616">
    <property type="entry name" value="PheRS_beta_core"/>
</dbReference>
<evidence type="ECO:0000259" key="11">
    <source>
        <dbReference type="PROSITE" id="PS51483"/>
    </source>
</evidence>
<dbReference type="SUPFAM" id="SSF55681">
    <property type="entry name" value="Class II aaRS and biotin synthetases"/>
    <property type="match status" value="1"/>
</dbReference>
<dbReference type="InterPro" id="IPR020825">
    <property type="entry name" value="Phe-tRNA_synthase-like_B3/B4"/>
</dbReference>
<dbReference type="PROSITE" id="PS51483">
    <property type="entry name" value="B5"/>
    <property type="match status" value="1"/>
</dbReference>
<evidence type="ECO:0000256" key="4">
    <source>
        <dbReference type="ARBA" id="ARBA00022723"/>
    </source>
</evidence>
<dbReference type="Gene3D" id="3.30.70.380">
    <property type="entry name" value="Ferrodoxin-fold anticodon-binding domain"/>
    <property type="match status" value="1"/>
</dbReference>
<dbReference type="GO" id="GO:0006432">
    <property type="term" value="P:phenylalanyl-tRNA aminoacylation"/>
    <property type="evidence" value="ECO:0007669"/>
    <property type="project" value="InterPro"/>
</dbReference>
<dbReference type="PROSITE" id="PS51447">
    <property type="entry name" value="FDX_ACB"/>
    <property type="match status" value="1"/>
</dbReference>
<evidence type="ECO:0000259" key="10">
    <source>
        <dbReference type="PROSITE" id="PS51447"/>
    </source>
</evidence>
<dbReference type="SMART" id="SM00896">
    <property type="entry name" value="FDX-ACB"/>
    <property type="match status" value="1"/>
</dbReference>
<dbReference type="Pfam" id="PF03483">
    <property type="entry name" value="B3_4"/>
    <property type="match status" value="1"/>
</dbReference>
<dbReference type="PANTHER" id="PTHR10947:SF0">
    <property type="entry name" value="PHENYLALANINE--TRNA LIGASE BETA SUBUNIT"/>
    <property type="match status" value="1"/>
</dbReference>
<feature type="domain" description="B5" evidence="11">
    <location>
        <begin position="390"/>
        <end position="466"/>
    </location>
</feature>
<evidence type="ECO:0000256" key="2">
    <source>
        <dbReference type="ARBA" id="ARBA00012814"/>
    </source>
</evidence>
<accession>A0A369KGM7</accession>
<dbReference type="InterPro" id="IPR045864">
    <property type="entry name" value="aa-tRNA-synth_II/BPL/LPL"/>
</dbReference>
<comment type="caution">
    <text evidence="12">The sequence shown here is derived from an EMBL/GenBank/DDBJ whole genome shotgun (WGS) entry which is preliminary data.</text>
</comment>
<keyword evidence="7" id="KW-0460">Magnesium</keyword>
<sequence length="774" mass="87205">MEVPFCWLREWLVWDHDPRDLIPVLESCGVEVERFEKRNFLLRESVSARVVGHEEEASCVQLSLGDKGSALAYVPVGTLPPLGSYVPFLFLSQIEGGKSSFPGRCNGVIGSWIQDAFPSVLPLLPSVLSEEGKLLSHWCSEASVFSLSVTPDLSFCQSIRGLALYLSSLKGIPLVHPEWRHSQVDLPEKGEVRTQIAVEAISAFRQYGWSELQVQNACWLPWDLYSRLCMSGLDPGPTLTSVAQYVSINMGYPFLCCDLDRVSDPYLRLVWGVKSSLTVGGKSLPLDAEDVVLKSGDDSLLLSGVTEGDSYRVSPKTKHALVEMAVYEPDQIGRTARRHQLLTPEARLLEHVCSTHAFHSAWRQFEVLCDTHNIASLLGRRWLQIADPLPMTRSIPFPVNLPKRILGLSWSEKEVTKAMKELGHAVVSSSTEQIICSVSTERCDLHGAEDLLDDLVKKIGLDSLPRPPSLRVPLSERMHDPLFPLICSLRHRLCGWGFQEILSLDFASSQKVSVSQALLRGEQAVRLQNPSSTEREFLRSSLLVSFLEHIERNLSHEERSFRLFEIGKVYSRLSNGKWKAEDRLGLFLVGDFMQETFWSDQKDQRRGDLFDLLGWLEEIARTNCTSFSAHPSTYSLFQEGQQADLLIQGEWFGVVGKLTSSLISVPSFFAEICLTPLVSSRKNNLFEVMAAYPGSSRDVTVTLDTFIPYSRVQQHFPAHELLEKWSLLSVYPEGKRQHLTFRLSYRSVKKTLSNEEVEEAHQQVVQILRANLDF</sequence>
<dbReference type="InterPro" id="IPR005147">
    <property type="entry name" value="tRNA_synthase_B5-dom"/>
</dbReference>
<dbReference type="SUPFAM" id="SSF54991">
    <property type="entry name" value="Anticodon-binding domain of PheRS"/>
    <property type="match status" value="1"/>
</dbReference>
<organism evidence="12 13">
    <name type="scientific">Candidatus Similichlamydia laticola</name>
    <dbReference type="NCBI Taxonomy" id="2170265"/>
    <lineage>
        <taxon>Bacteria</taxon>
        <taxon>Pseudomonadati</taxon>
        <taxon>Chlamydiota</taxon>
        <taxon>Chlamydiia</taxon>
        <taxon>Parachlamydiales</taxon>
        <taxon>Candidatus Parilichlamydiaceae</taxon>
        <taxon>Candidatus Similichlamydia</taxon>
    </lineage>
</organism>
<evidence type="ECO:0000313" key="12">
    <source>
        <dbReference type="EMBL" id="RDB31855.1"/>
    </source>
</evidence>